<gene>
    <name evidence="1" type="ORF">OLC1_LOCUS11146</name>
</gene>
<dbReference type="AlphaFoldDB" id="A0AAV1D3L7"/>
<keyword evidence="2" id="KW-1185">Reference proteome</keyword>
<dbReference type="InterPro" id="IPR011042">
    <property type="entry name" value="6-blade_b-propeller_TolB-like"/>
</dbReference>
<protein>
    <submittedName>
        <fullName evidence="1">OLC1v1038953C1</fullName>
    </submittedName>
</protein>
<name>A0AAV1D3L7_OLDCO</name>
<dbReference type="EMBL" id="OX459121">
    <property type="protein sequence ID" value="CAI9101589.1"/>
    <property type="molecule type" value="Genomic_DNA"/>
</dbReference>
<accession>A0AAV1D3L7</accession>
<dbReference type="GO" id="GO:0012505">
    <property type="term" value="C:endomembrane system"/>
    <property type="evidence" value="ECO:0007669"/>
    <property type="project" value="TreeGrafter"/>
</dbReference>
<sequence>MASRIPRLIQRFTIPGASGHESIAFDPTGGDPYTGVSDGHILKWDPIQNRWNTFAVTTPIRDRCEGSYDHTSTEARCGRPLWLDFNKKTGKLYIADAYRGLLVVGPRRGIAN</sequence>
<dbReference type="Gene3D" id="2.120.10.30">
    <property type="entry name" value="TolB, C-terminal domain"/>
    <property type="match status" value="1"/>
</dbReference>
<dbReference type="Pfam" id="PF20067">
    <property type="entry name" value="SSL_N"/>
    <property type="match status" value="1"/>
</dbReference>
<dbReference type="SUPFAM" id="SSF63829">
    <property type="entry name" value="Calcium-dependent phosphotriesterase"/>
    <property type="match status" value="1"/>
</dbReference>
<evidence type="ECO:0000313" key="2">
    <source>
        <dbReference type="Proteomes" id="UP001161247"/>
    </source>
</evidence>
<evidence type="ECO:0000313" key="1">
    <source>
        <dbReference type="EMBL" id="CAI9101589.1"/>
    </source>
</evidence>
<dbReference type="Proteomes" id="UP001161247">
    <property type="component" value="Chromosome 4"/>
</dbReference>
<dbReference type="PANTHER" id="PTHR10426">
    <property type="entry name" value="STRICTOSIDINE SYNTHASE-RELATED"/>
    <property type="match status" value="1"/>
</dbReference>
<dbReference type="PANTHER" id="PTHR10426:SF79">
    <property type="entry name" value="PROTEIN STRICTOSIDINE SYNTHASE-LIKE 2"/>
    <property type="match status" value="1"/>
</dbReference>
<proteinExistence type="predicted"/>
<reference evidence="1" key="1">
    <citation type="submission" date="2023-03" db="EMBL/GenBank/DDBJ databases">
        <authorList>
            <person name="Julca I."/>
        </authorList>
    </citation>
    <scope>NUCLEOTIDE SEQUENCE</scope>
</reference>
<organism evidence="1 2">
    <name type="scientific">Oldenlandia corymbosa var. corymbosa</name>
    <dbReference type="NCBI Taxonomy" id="529605"/>
    <lineage>
        <taxon>Eukaryota</taxon>
        <taxon>Viridiplantae</taxon>
        <taxon>Streptophyta</taxon>
        <taxon>Embryophyta</taxon>
        <taxon>Tracheophyta</taxon>
        <taxon>Spermatophyta</taxon>
        <taxon>Magnoliopsida</taxon>
        <taxon>eudicotyledons</taxon>
        <taxon>Gunneridae</taxon>
        <taxon>Pentapetalae</taxon>
        <taxon>asterids</taxon>
        <taxon>lamiids</taxon>
        <taxon>Gentianales</taxon>
        <taxon>Rubiaceae</taxon>
        <taxon>Rubioideae</taxon>
        <taxon>Spermacoceae</taxon>
        <taxon>Hedyotis-Oldenlandia complex</taxon>
        <taxon>Oldenlandia</taxon>
    </lineage>
</organism>
<dbReference type="GO" id="GO:0016787">
    <property type="term" value="F:hydrolase activity"/>
    <property type="evidence" value="ECO:0007669"/>
    <property type="project" value="TreeGrafter"/>
</dbReference>